<proteinExistence type="predicted"/>
<dbReference type="GO" id="GO:0035312">
    <property type="term" value="F:5'-3' DNA exonuclease activity"/>
    <property type="evidence" value="ECO:0007669"/>
    <property type="project" value="TreeGrafter"/>
</dbReference>
<dbReference type="Pfam" id="PF13263">
    <property type="entry name" value="PHP_C"/>
    <property type="match status" value="1"/>
</dbReference>
<evidence type="ECO:0000313" key="2">
    <source>
        <dbReference type="Proteomes" id="UP000480246"/>
    </source>
</evidence>
<evidence type="ECO:0000313" key="1">
    <source>
        <dbReference type="EMBL" id="KAB8138913.1"/>
    </source>
</evidence>
<dbReference type="InterPro" id="IPR052018">
    <property type="entry name" value="PHP_domain"/>
</dbReference>
<dbReference type="Proteomes" id="UP000480246">
    <property type="component" value="Unassembled WGS sequence"/>
</dbReference>
<gene>
    <name evidence="1" type="ORF">F9U64_02630</name>
</gene>
<dbReference type="Gene3D" id="3.20.20.140">
    <property type="entry name" value="Metal-dependent hydrolases"/>
    <property type="match status" value="1"/>
</dbReference>
<dbReference type="AlphaFoldDB" id="A0A7C8GV30"/>
<organism evidence="1 2">
    <name type="scientific">Gracilibacillus oryzae</name>
    <dbReference type="NCBI Taxonomy" id="1672701"/>
    <lineage>
        <taxon>Bacteria</taxon>
        <taxon>Bacillati</taxon>
        <taxon>Bacillota</taxon>
        <taxon>Bacilli</taxon>
        <taxon>Bacillales</taxon>
        <taxon>Bacillaceae</taxon>
        <taxon>Gracilibacillus</taxon>
    </lineage>
</organism>
<dbReference type="GO" id="GO:0004534">
    <property type="term" value="F:5'-3' RNA exonuclease activity"/>
    <property type="evidence" value="ECO:0007669"/>
    <property type="project" value="TreeGrafter"/>
</dbReference>
<comment type="caution">
    <text evidence="1">The sequence shown here is derived from an EMBL/GenBank/DDBJ whole genome shotgun (WGS) entry which is preliminary data.</text>
</comment>
<dbReference type="InterPro" id="IPR016195">
    <property type="entry name" value="Pol/histidinol_Pase-like"/>
</dbReference>
<sequence>MIIDFHSHVKISKKSMFMPEYFQEMMKEAKASGLTSLVMTEHFNTRRFYDIFEYIDSHYSMTNGYYMIEGLKLFPGIEVDVKENGHILLIGTREDVLFIREKLADHLDEGNFIAFDQLMLLADQKEMLKIGAHPYRKSTPLAKNVTFDQLKKLDALDLNGKDLYAKGTAVCQMELEQLAEKIQLPIVGGSDTHQFLQYGSIVNEFAKDCETVSEIKEEILAGNYTTRIEEQLNLKVKAATLVKKYMKKSLIEQTVTV</sequence>
<dbReference type="SUPFAM" id="SSF89550">
    <property type="entry name" value="PHP domain-like"/>
    <property type="match status" value="1"/>
</dbReference>
<dbReference type="RefSeq" id="WP_153401345.1">
    <property type="nucleotide sequence ID" value="NZ_ML762424.1"/>
</dbReference>
<dbReference type="OrthoDB" id="9777619at2"/>
<dbReference type="PANTHER" id="PTHR42924:SF3">
    <property type="entry name" value="POLYMERASE_HISTIDINOL PHOSPHATASE N-TERMINAL DOMAIN-CONTAINING PROTEIN"/>
    <property type="match status" value="1"/>
</dbReference>
<protein>
    <submittedName>
        <fullName evidence="1">PHP domain-containing protein</fullName>
    </submittedName>
</protein>
<dbReference type="PANTHER" id="PTHR42924">
    <property type="entry name" value="EXONUCLEASE"/>
    <property type="match status" value="1"/>
</dbReference>
<dbReference type="EMBL" id="WEID01000012">
    <property type="protein sequence ID" value="KAB8138913.1"/>
    <property type="molecule type" value="Genomic_DNA"/>
</dbReference>
<keyword evidence="2" id="KW-1185">Reference proteome</keyword>
<name>A0A7C8GV30_9BACI</name>
<reference evidence="1 2" key="1">
    <citation type="submission" date="2019-10" db="EMBL/GenBank/DDBJ databases">
        <title>Gracilibacillus sp. nov. isolated from rice seeds.</title>
        <authorList>
            <person name="He S."/>
        </authorList>
    </citation>
    <scope>NUCLEOTIDE SEQUENCE [LARGE SCALE GENOMIC DNA]</scope>
    <source>
        <strain evidence="1 2">TD8</strain>
    </source>
</reference>
<accession>A0A7C8GV30</accession>